<keyword evidence="1" id="KW-1133">Transmembrane helix</keyword>
<evidence type="ECO:0000256" key="1">
    <source>
        <dbReference type="SAM" id="Phobius"/>
    </source>
</evidence>
<organism evidence="2 3">
    <name type="scientific">Thermoanaerobacter kivui</name>
    <name type="common">Acetogenium kivui</name>
    <dbReference type="NCBI Taxonomy" id="2325"/>
    <lineage>
        <taxon>Bacteria</taxon>
        <taxon>Bacillati</taxon>
        <taxon>Bacillota</taxon>
        <taxon>Clostridia</taxon>
        <taxon>Thermoanaerobacterales</taxon>
        <taxon>Thermoanaerobacteraceae</taxon>
        <taxon>Thermoanaerobacter</taxon>
    </lineage>
</organism>
<proteinExistence type="predicted"/>
<reference evidence="3" key="1">
    <citation type="journal article" date="2015" name="Genome Announc.">
        <title>Whole-Genome Sequences of 80 Environmental and Clinical Isolates of Burkholderia pseudomallei.</title>
        <authorList>
            <person name="Johnson S.L."/>
            <person name="Baker A.L."/>
            <person name="Chain P.S."/>
            <person name="Currie B.J."/>
            <person name="Daligault H.E."/>
            <person name="Davenport K.W."/>
            <person name="Davis C.B."/>
            <person name="Inglis T.J."/>
            <person name="Kaestli M."/>
            <person name="Koren S."/>
            <person name="Mayo M."/>
            <person name="Merritt A.J."/>
            <person name="Price E.P."/>
            <person name="Sarovich D.S."/>
            <person name="Warner J."/>
            <person name="Rosovitz M.J."/>
        </authorList>
    </citation>
    <scope>NUCLEOTIDE SEQUENCE [LARGE SCALE GENOMIC DNA]</scope>
    <source>
        <strain evidence="3">DSM 2030</strain>
    </source>
</reference>
<feature type="transmembrane region" description="Helical" evidence="1">
    <location>
        <begin position="24"/>
        <end position="50"/>
    </location>
</feature>
<dbReference type="STRING" id="2325.TKV_c07870"/>
<dbReference type="InterPro" id="IPR023991">
    <property type="entry name" value="Bacteriocin_IIb_lactobn/cerein"/>
</dbReference>
<dbReference type="Proteomes" id="UP000029669">
    <property type="component" value="Chromosome"/>
</dbReference>
<protein>
    <recommendedName>
        <fullName evidence="4">Class IIb bacteriocin, lactobin A/cerein 7B family</fullName>
    </recommendedName>
</protein>
<accession>A0A097AQ77</accession>
<keyword evidence="1" id="KW-0472">Membrane</keyword>
<dbReference type="KEGG" id="tki:TKV_c07870"/>
<dbReference type="RefSeq" id="WP_003870880.1">
    <property type="nucleotide sequence ID" value="NZ_CP009170.1"/>
</dbReference>
<sequence length="59" mass="6214">MELMNVVGFNEISENELYDINGGIAPVVIAGIIVGGAFVIGLGIGAYVGYKEAERADRK</sequence>
<dbReference type="EMBL" id="CP009170">
    <property type="protein sequence ID" value="AIS51970.1"/>
    <property type="molecule type" value="Genomic_DNA"/>
</dbReference>
<evidence type="ECO:0000313" key="3">
    <source>
        <dbReference type="Proteomes" id="UP000029669"/>
    </source>
</evidence>
<name>A0A097AQ77_THEKI</name>
<dbReference type="HOGENOM" id="CLU_2959355_0_0_9"/>
<evidence type="ECO:0000313" key="2">
    <source>
        <dbReference type="EMBL" id="AIS51970.1"/>
    </source>
</evidence>
<keyword evidence="3" id="KW-1185">Reference proteome</keyword>
<keyword evidence="1" id="KW-0812">Transmembrane</keyword>
<evidence type="ECO:0008006" key="4">
    <source>
        <dbReference type="Google" id="ProtNLM"/>
    </source>
</evidence>
<gene>
    <name evidence="2" type="ORF">TKV_c07870</name>
</gene>
<dbReference type="NCBIfam" id="TIGR03949">
    <property type="entry name" value="bact_IIb_cerein"/>
    <property type="match status" value="1"/>
</dbReference>
<dbReference type="AlphaFoldDB" id="A0A097AQ77"/>